<sequence length="596" mass="65736">MPSIPTESKETPRNRKGFNARCLDTWLVEIIAVVFSVACFLAICGILIAYNGKPRPDLRYGMSLNAIISVLATGCKSSLLFTIGEALGQLKWVWFRGKARPLVQLQTFDSASRGPFGSIVLLFQRGHWVASFGAGIVIVFLSFDPFMQQIVGYPIQQAAMGDGTGVATTKRLKHFTPIQDDMQWASAYSSGVWSNDNLFHPNCPTGNCTWSPFKSLSLCTKCGDITTETAFSCHRKHNETYSDNEREHFNATCSVKIPHGNSTAMDSQFFISENSRIKFGQNITWHVHSAFDETDLGVVSDKRVDNLTFAGVTNPLMVYAYAQVGYDIHSVNASDPISGFRLRNVTECSLAICLSDWNVSVSDGNPTIKTSNVDYGVMFWRNFTAPKWEPPWLKALCWRPASSPADILMESPFYGNGSWNLPALSPVEFAFCGVNTIQVMQKKLLAGSAPISDQWMMGMEAHWMPPESDPSTKRIAGIGLDKVMSGVADSLNKMTLQVIGENVHGTAYTATVYVEVHWPWLVLPGLLVLSGIIFFALAVFAQNDALLWKSSVFAFLFHGVGDVETDCTTVSEMEREASGISVQLRLSEANGKLKLE</sequence>
<feature type="transmembrane region" description="Helical" evidence="1">
    <location>
        <begin position="26"/>
        <end position="50"/>
    </location>
</feature>
<dbReference type="OrthoDB" id="5376804at2759"/>
<proteinExistence type="predicted"/>
<keyword evidence="1" id="KW-1133">Transmembrane helix</keyword>
<evidence type="ECO:0000313" key="3">
    <source>
        <dbReference type="Proteomes" id="UP001152649"/>
    </source>
</evidence>
<protein>
    <submittedName>
        <fullName evidence="2">Uncharacterized protein</fullName>
    </submittedName>
</protein>
<reference evidence="2" key="1">
    <citation type="submission" date="2021-07" db="EMBL/GenBank/DDBJ databases">
        <authorList>
            <person name="Branca A.L. A."/>
        </authorList>
    </citation>
    <scope>NUCLEOTIDE SEQUENCE</scope>
</reference>
<feature type="transmembrane region" description="Helical" evidence="1">
    <location>
        <begin position="128"/>
        <end position="147"/>
    </location>
</feature>
<evidence type="ECO:0000313" key="2">
    <source>
        <dbReference type="EMBL" id="CAG8421661.1"/>
    </source>
</evidence>
<dbReference type="InterPro" id="IPR021514">
    <property type="entry name" value="DUF3176"/>
</dbReference>
<gene>
    <name evidence="2" type="ORF">PSALAMII_LOCUS9939</name>
</gene>
<feature type="transmembrane region" description="Helical" evidence="1">
    <location>
        <begin position="518"/>
        <end position="541"/>
    </location>
</feature>
<keyword evidence="3" id="KW-1185">Reference proteome</keyword>
<evidence type="ECO:0000256" key="1">
    <source>
        <dbReference type="SAM" id="Phobius"/>
    </source>
</evidence>
<dbReference type="AlphaFoldDB" id="A0A9W4JY24"/>
<keyword evidence="1" id="KW-0472">Membrane</keyword>
<dbReference type="Proteomes" id="UP001152649">
    <property type="component" value="Unassembled WGS sequence"/>
</dbReference>
<name>A0A9W4JY24_9EURO</name>
<dbReference type="PANTHER" id="PTHR35394">
    <property type="entry name" value="DUF3176 DOMAIN-CONTAINING PROTEIN"/>
    <property type="match status" value="1"/>
</dbReference>
<accession>A0A9W4JY24</accession>
<organism evidence="2 3">
    <name type="scientific">Penicillium salamii</name>
    <dbReference type="NCBI Taxonomy" id="1612424"/>
    <lineage>
        <taxon>Eukaryota</taxon>
        <taxon>Fungi</taxon>
        <taxon>Dikarya</taxon>
        <taxon>Ascomycota</taxon>
        <taxon>Pezizomycotina</taxon>
        <taxon>Eurotiomycetes</taxon>
        <taxon>Eurotiomycetidae</taxon>
        <taxon>Eurotiales</taxon>
        <taxon>Aspergillaceae</taxon>
        <taxon>Penicillium</taxon>
    </lineage>
</organism>
<comment type="caution">
    <text evidence="2">The sequence shown here is derived from an EMBL/GenBank/DDBJ whole genome shotgun (WGS) entry which is preliminary data.</text>
</comment>
<keyword evidence="1" id="KW-0812">Transmembrane</keyword>
<dbReference type="PANTHER" id="PTHR35394:SF5">
    <property type="entry name" value="DUF3176 DOMAIN-CONTAINING PROTEIN"/>
    <property type="match status" value="1"/>
</dbReference>
<dbReference type="EMBL" id="CAJVPG010000444">
    <property type="protein sequence ID" value="CAG8421661.1"/>
    <property type="molecule type" value="Genomic_DNA"/>
</dbReference>
<dbReference type="Pfam" id="PF11374">
    <property type="entry name" value="DUF3176"/>
    <property type="match status" value="1"/>
</dbReference>